<accession>A0A1R3XTE0</accession>
<reference evidence="3" key="1">
    <citation type="submission" date="2017-01" db="EMBL/GenBank/DDBJ databases">
        <authorList>
            <person name="Varghese N."/>
            <person name="Submissions S."/>
        </authorList>
    </citation>
    <scope>NUCLEOTIDE SEQUENCE [LARGE SCALE GENOMIC DNA]</scope>
    <source>
        <strain evidence="3">LP100</strain>
    </source>
</reference>
<proteinExistence type="predicted"/>
<feature type="transmembrane region" description="Helical" evidence="1">
    <location>
        <begin position="12"/>
        <end position="30"/>
    </location>
</feature>
<keyword evidence="1" id="KW-1133">Transmembrane helix</keyword>
<organism evidence="2 3">
    <name type="scientific">Pontibacter indicus</name>
    <dbReference type="NCBI Taxonomy" id="1317125"/>
    <lineage>
        <taxon>Bacteria</taxon>
        <taxon>Pseudomonadati</taxon>
        <taxon>Bacteroidota</taxon>
        <taxon>Cytophagia</taxon>
        <taxon>Cytophagales</taxon>
        <taxon>Hymenobacteraceae</taxon>
        <taxon>Pontibacter</taxon>
    </lineage>
</organism>
<dbReference type="AlphaFoldDB" id="A0A1R3XTE0"/>
<dbReference type="OrthoDB" id="9941085at2"/>
<keyword evidence="1" id="KW-0472">Membrane</keyword>
<sequence length="69" mass="7820">MNEPQTSIDKALKIMIGLGILLPFLIASYTCQVISSGLLEKFLLFGPVFILAFLIYWIVVRTIVQFLEE</sequence>
<feature type="transmembrane region" description="Helical" evidence="1">
    <location>
        <begin position="42"/>
        <end position="64"/>
    </location>
</feature>
<protein>
    <submittedName>
        <fullName evidence="2">Uncharacterized protein</fullName>
    </submittedName>
</protein>
<name>A0A1R3XTE0_9BACT</name>
<gene>
    <name evidence="2" type="ORF">SAMN05444128_3951</name>
</gene>
<keyword evidence="3" id="KW-1185">Reference proteome</keyword>
<evidence type="ECO:0000256" key="1">
    <source>
        <dbReference type="SAM" id="Phobius"/>
    </source>
</evidence>
<keyword evidence="1" id="KW-0812">Transmembrane</keyword>
<evidence type="ECO:0000313" key="2">
    <source>
        <dbReference type="EMBL" id="SIT95166.1"/>
    </source>
</evidence>
<dbReference type="Proteomes" id="UP000187181">
    <property type="component" value="Unassembled WGS sequence"/>
</dbReference>
<dbReference type="EMBL" id="FTPP01000005">
    <property type="protein sequence ID" value="SIT95166.1"/>
    <property type="molecule type" value="Genomic_DNA"/>
</dbReference>
<evidence type="ECO:0000313" key="3">
    <source>
        <dbReference type="Proteomes" id="UP000187181"/>
    </source>
</evidence>
<dbReference type="STRING" id="1317125.SAMN05444128_3951"/>
<dbReference type="RefSeq" id="WP_076672415.1">
    <property type="nucleotide sequence ID" value="NZ_FTPP01000005.1"/>
</dbReference>